<evidence type="ECO:0000256" key="1">
    <source>
        <dbReference type="ARBA" id="ARBA00001946"/>
    </source>
</evidence>
<reference evidence="7" key="1">
    <citation type="submission" date="2008-04" db="EMBL/GenBank/DDBJ databases">
        <title>Complete sequence of chromosome of Methylobacterium populi BJ001.</title>
        <authorList>
            <consortium name="US DOE Joint Genome Institute"/>
            <person name="Copeland A."/>
            <person name="Lucas S."/>
            <person name="Lapidus A."/>
            <person name="Glavina del Rio T."/>
            <person name="Dalin E."/>
            <person name="Tice H."/>
            <person name="Bruce D."/>
            <person name="Goodwin L."/>
            <person name="Pitluck S."/>
            <person name="Chertkov O."/>
            <person name="Brettin T."/>
            <person name="Detter J.C."/>
            <person name="Han C."/>
            <person name="Kuske C.R."/>
            <person name="Schmutz J."/>
            <person name="Larimer F."/>
            <person name="Land M."/>
            <person name="Hauser L."/>
            <person name="Kyrpides N."/>
            <person name="Mikhailova N."/>
            <person name="Marx C."/>
            <person name="Richardson P."/>
        </authorList>
    </citation>
    <scope>NUCLEOTIDE SEQUENCE [LARGE SCALE GENOMIC DNA]</scope>
    <source>
        <strain evidence="7">BJ001</strain>
    </source>
</reference>
<dbReference type="InterPro" id="IPR033749">
    <property type="entry name" value="Polyprenyl_synt_CS"/>
</dbReference>
<dbReference type="AlphaFoldDB" id="B1ZIP5"/>
<evidence type="ECO:0000313" key="8">
    <source>
        <dbReference type="Proteomes" id="UP000007136"/>
    </source>
</evidence>
<gene>
    <name evidence="7" type="ordered locus">Mpop_3301</name>
</gene>
<protein>
    <submittedName>
        <fullName evidence="7">Polyprenyl synthetase</fullName>
    </submittedName>
</protein>
<proteinExistence type="inferred from homology"/>
<name>B1ZIP5_METPB</name>
<dbReference type="eggNOG" id="COG0142">
    <property type="taxonomic scope" value="Bacteria"/>
</dbReference>
<dbReference type="GO" id="GO:0046872">
    <property type="term" value="F:metal ion binding"/>
    <property type="evidence" value="ECO:0007669"/>
    <property type="project" value="UniProtKB-KW"/>
</dbReference>
<evidence type="ECO:0000313" key="7">
    <source>
        <dbReference type="EMBL" id="ACB81452.1"/>
    </source>
</evidence>
<dbReference type="KEGG" id="mpo:Mpop_3301"/>
<dbReference type="PROSITE" id="PS00723">
    <property type="entry name" value="POLYPRENYL_SYNTHASE_1"/>
    <property type="match status" value="1"/>
</dbReference>
<comment type="cofactor">
    <cofactor evidence="1">
        <name>Mg(2+)</name>
        <dbReference type="ChEBI" id="CHEBI:18420"/>
    </cofactor>
</comment>
<dbReference type="PANTHER" id="PTHR12001">
    <property type="entry name" value="GERANYLGERANYL PYROPHOSPHATE SYNTHASE"/>
    <property type="match status" value="1"/>
</dbReference>
<dbReference type="CDD" id="cd00685">
    <property type="entry name" value="Trans_IPPS_HT"/>
    <property type="match status" value="1"/>
</dbReference>
<dbReference type="SFLD" id="SFLDS00005">
    <property type="entry name" value="Isoprenoid_Synthase_Type_I"/>
    <property type="match status" value="1"/>
</dbReference>
<keyword evidence="5" id="KW-0460">Magnesium</keyword>
<dbReference type="GO" id="GO:0008299">
    <property type="term" value="P:isoprenoid biosynthetic process"/>
    <property type="evidence" value="ECO:0007669"/>
    <property type="project" value="InterPro"/>
</dbReference>
<dbReference type="GO" id="GO:0004659">
    <property type="term" value="F:prenyltransferase activity"/>
    <property type="evidence" value="ECO:0007669"/>
    <property type="project" value="InterPro"/>
</dbReference>
<keyword evidence="3 6" id="KW-0808">Transferase</keyword>
<dbReference type="InterPro" id="IPR008949">
    <property type="entry name" value="Isoprenoid_synthase_dom_sf"/>
</dbReference>
<evidence type="ECO:0000256" key="6">
    <source>
        <dbReference type="RuleBase" id="RU004466"/>
    </source>
</evidence>
<dbReference type="InterPro" id="IPR000092">
    <property type="entry name" value="Polyprenyl_synt"/>
</dbReference>
<evidence type="ECO:0000256" key="3">
    <source>
        <dbReference type="ARBA" id="ARBA00022679"/>
    </source>
</evidence>
<dbReference type="SUPFAM" id="SSF48576">
    <property type="entry name" value="Terpenoid synthases"/>
    <property type="match status" value="1"/>
</dbReference>
<evidence type="ECO:0000256" key="5">
    <source>
        <dbReference type="ARBA" id="ARBA00022842"/>
    </source>
</evidence>
<dbReference type="PANTHER" id="PTHR12001:SF69">
    <property type="entry name" value="ALL TRANS-POLYPRENYL-DIPHOSPHATE SYNTHASE PDSS1"/>
    <property type="match status" value="1"/>
</dbReference>
<organism evidence="7 8">
    <name type="scientific">Methylorubrum populi (strain ATCC BAA-705 / NCIMB 13946 / BJ001)</name>
    <name type="common">Methylobacterium populi</name>
    <dbReference type="NCBI Taxonomy" id="441620"/>
    <lineage>
        <taxon>Bacteria</taxon>
        <taxon>Pseudomonadati</taxon>
        <taxon>Pseudomonadota</taxon>
        <taxon>Alphaproteobacteria</taxon>
        <taxon>Hyphomicrobiales</taxon>
        <taxon>Methylobacteriaceae</taxon>
        <taxon>Methylorubrum</taxon>
    </lineage>
</organism>
<dbReference type="EMBL" id="CP001029">
    <property type="protein sequence ID" value="ACB81452.1"/>
    <property type="molecule type" value="Genomic_DNA"/>
</dbReference>
<dbReference type="Gene3D" id="1.10.600.10">
    <property type="entry name" value="Farnesyl Diphosphate Synthase"/>
    <property type="match status" value="1"/>
</dbReference>
<dbReference type="STRING" id="441620.Mpop_3301"/>
<accession>B1ZIP5</accession>
<dbReference type="Proteomes" id="UP000007136">
    <property type="component" value="Chromosome"/>
</dbReference>
<dbReference type="Pfam" id="PF00348">
    <property type="entry name" value="polyprenyl_synt"/>
    <property type="match status" value="1"/>
</dbReference>
<sequence>MPVESFPEASRLGVVVTLDEGRSDPEASLTDLVRLVADGMERVNATILSRTGSDVAMIPEVANHLIASGGKRLRPILTLACADLCGYGSGDGAVKLAAAVEFMHTATLLHDDVVDESDMRRGRVAARIKWGNEASVLVGDFLLGQAFRMMVEVGSLRALDILSAAATVIAEGEVMQLTAAKNTETSEDEYLAVIRGKTAELFAAACEVGPVLSQRPEAEQAACRAYGMNLGIAFQLIDDVLDYGGTSAALGKNVGDDFREGKITLPIVLALRRGSDEERAFWRRTLEREDLGEGDLEQALAILRRHRALDETIERAHHYGMMAREALAPFPNGPMKSALLQVVDFCIARAH</sequence>
<dbReference type="HOGENOM" id="CLU_014015_2_0_5"/>
<keyword evidence="4" id="KW-0479">Metal-binding</keyword>
<evidence type="ECO:0000256" key="4">
    <source>
        <dbReference type="ARBA" id="ARBA00022723"/>
    </source>
</evidence>
<evidence type="ECO:0000256" key="2">
    <source>
        <dbReference type="ARBA" id="ARBA00006706"/>
    </source>
</evidence>
<dbReference type="PROSITE" id="PS00444">
    <property type="entry name" value="POLYPRENYL_SYNTHASE_2"/>
    <property type="match status" value="1"/>
</dbReference>
<comment type="similarity">
    <text evidence="2 6">Belongs to the FPP/GGPP synthase family.</text>
</comment>